<name>A0A931FP08_9HYPH</name>
<dbReference type="CDD" id="cd00438">
    <property type="entry name" value="cupin_RmlC"/>
    <property type="match status" value="1"/>
</dbReference>
<dbReference type="InterPro" id="IPR011051">
    <property type="entry name" value="RmlC_Cupin_sf"/>
</dbReference>
<dbReference type="Gene3D" id="2.60.120.10">
    <property type="entry name" value="Jelly Rolls"/>
    <property type="match status" value="1"/>
</dbReference>
<proteinExistence type="inferred from homology"/>
<evidence type="ECO:0000256" key="5">
    <source>
        <dbReference type="PIRSR" id="PIRSR600888-1"/>
    </source>
</evidence>
<feature type="active site" description="Proton donor" evidence="5">
    <location>
        <position position="151"/>
    </location>
</feature>
<comment type="catalytic activity">
    <reaction evidence="1 7">
        <text>dTDP-4-dehydro-6-deoxy-alpha-D-glucose = dTDP-4-dehydro-beta-L-rhamnose</text>
        <dbReference type="Rhea" id="RHEA:16969"/>
        <dbReference type="ChEBI" id="CHEBI:57649"/>
        <dbReference type="ChEBI" id="CHEBI:62830"/>
        <dbReference type="EC" id="5.1.3.13"/>
    </reaction>
</comment>
<dbReference type="GO" id="GO:0000271">
    <property type="term" value="P:polysaccharide biosynthetic process"/>
    <property type="evidence" value="ECO:0007669"/>
    <property type="project" value="TreeGrafter"/>
</dbReference>
<evidence type="ECO:0000313" key="8">
    <source>
        <dbReference type="EMBL" id="MBF9232927.1"/>
    </source>
</evidence>
<evidence type="ECO:0000256" key="4">
    <source>
        <dbReference type="ARBA" id="ARBA00019595"/>
    </source>
</evidence>
<dbReference type="InterPro" id="IPR014710">
    <property type="entry name" value="RmlC-like_jellyroll"/>
</dbReference>
<reference evidence="8" key="1">
    <citation type="submission" date="2020-11" db="EMBL/GenBank/DDBJ databases">
        <authorList>
            <person name="Kim M.K."/>
        </authorList>
    </citation>
    <scope>NUCLEOTIDE SEQUENCE</scope>
    <source>
        <strain evidence="8">BT350</strain>
    </source>
</reference>
<dbReference type="GO" id="GO:0008830">
    <property type="term" value="F:dTDP-4-dehydrorhamnose 3,5-epimerase activity"/>
    <property type="evidence" value="ECO:0007669"/>
    <property type="project" value="UniProtKB-UniRule"/>
</dbReference>
<comment type="similarity">
    <text evidence="7">Belongs to the dTDP-4-dehydrorhamnose 3,5-epimerase family.</text>
</comment>
<dbReference type="Pfam" id="PF00908">
    <property type="entry name" value="dTDP_sugar_isom"/>
    <property type="match status" value="1"/>
</dbReference>
<dbReference type="PANTHER" id="PTHR21047:SF2">
    <property type="entry name" value="THYMIDINE DIPHOSPHO-4-KETO-RHAMNOSE 3,5-EPIMERASE"/>
    <property type="match status" value="1"/>
</dbReference>
<dbReference type="GO" id="GO:0005829">
    <property type="term" value="C:cytosol"/>
    <property type="evidence" value="ECO:0007669"/>
    <property type="project" value="TreeGrafter"/>
</dbReference>
<dbReference type="EC" id="5.1.3.13" evidence="3 7"/>
<dbReference type="Proteomes" id="UP000599312">
    <property type="component" value="Unassembled WGS sequence"/>
</dbReference>
<dbReference type="NCBIfam" id="TIGR01221">
    <property type="entry name" value="rmlC"/>
    <property type="match status" value="1"/>
</dbReference>
<dbReference type="EMBL" id="JADQDO010000002">
    <property type="protein sequence ID" value="MBF9232927.1"/>
    <property type="molecule type" value="Genomic_DNA"/>
</dbReference>
<keyword evidence="7 8" id="KW-0413">Isomerase</keyword>
<comment type="function">
    <text evidence="2 7">Catalyzes the epimerization of the C3' and C5'positions of dTDP-6-deoxy-D-xylo-4-hexulose, forming dTDP-6-deoxy-L-lyxo-4-hexulose.</text>
</comment>
<feature type="active site" description="Proton acceptor" evidence="5">
    <location>
        <position position="81"/>
    </location>
</feature>
<organism evidence="8 9">
    <name type="scientific">Microvirga alba</name>
    <dbReference type="NCBI Taxonomy" id="2791025"/>
    <lineage>
        <taxon>Bacteria</taxon>
        <taxon>Pseudomonadati</taxon>
        <taxon>Pseudomonadota</taxon>
        <taxon>Alphaproteobacteria</taxon>
        <taxon>Hyphomicrobiales</taxon>
        <taxon>Methylobacteriaceae</taxon>
        <taxon>Microvirga</taxon>
    </lineage>
</organism>
<dbReference type="InterPro" id="IPR000888">
    <property type="entry name" value="RmlC-like"/>
</dbReference>
<dbReference type="PANTHER" id="PTHR21047">
    <property type="entry name" value="DTDP-6-DEOXY-D-GLUCOSE-3,5 EPIMERASE"/>
    <property type="match status" value="1"/>
</dbReference>
<protein>
    <recommendedName>
        <fullName evidence="4 7">dTDP-4-dehydrorhamnose 3,5-epimerase</fullName>
        <ecNumber evidence="3 7">5.1.3.13</ecNumber>
    </recommendedName>
    <alternativeName>
        <fullName evidence="7">Thymidine diphospho-4-keto-rhamnose 3,5-epimerase</fullName>
    </alternativeName>
</protein>
<accession>A0A931FP08</accession>
<comment type="subunit">
    <text evidence="7">Homodimer.</text>
</comment>
<feature type="site" description="Participates in a stacking interaction with the thymidine ring of dTDP-4-oxo-6-deoxyglucose" evidence="6">
    <location>
        <position position="157"/>
    </location>
</feature>
<evidence type="ECO:0000256" key="2">
    <source>
        <dbReference type="ARBA" id="ARBA00001997"/>
    </source>
</evidence>
<dbReference type="SUPFAM" id="SSF51182">
    <property type="entry name" value="RmlC-like cupins"/>
    <property type="match status" value="1"/>
</dbReference>
<evidence type="ECO:0000256" key="1">
    <source>
        <dbReference type="ARBA" id="ARBA00001298"/>
    </source>
</evidence>
<keyword evidence="9" id="KW-1185">Reference proteome</keyword>
<evidence type="ECO:0000256" key="3">
    <source>
        <dbReference type="ARBA" id="ARBA00012098"/>
    </source>
</evidence>
<dbReference type="GO" id="GO:0019305">
    <property type="term" value="P:dTDP-rhamnose biosynthetic process"/>
    <property type="evidence" value="ECO:0007669"/>
    <property type="project" value="UniProtKB-UniRule"/>
</dbReference>
<comment type="pathway">
    <text evidence="7">Carbohydrate biosynthesis; dTDP-L-rhamnose biosynthesis.</text>
</comment>
<evidence type="ECO:0000256" key="6">
    <source>
        <dbReference type="PIRSR" id="PIRSR600888-3"/>
    </source>
</evidence>
<gene>
    <name evidence="8" type="primary">rfbC</name>
    <name evidence="8" type="ORF">I2H38_05985</name>
</gene>
<dbReference type="AlphaFoldDB" id="A0A931FP08"/>
<evidence type="ECO:0000256" key="7">
    <source>
        <dbReference type="RuleBase" id="RU364069"/>
    </source>
</evidence>
<evidence type="ECO:0000313" key="9">
    <source>
        <dbReference type="Proteomes" id="UP000599312"/>
    </source>
</evidence>
<sequence length="195" mass="21491">MEGPLRHGDPLIEHSREFAVILEATSLPGVRLLRPEPHADKRGLFARTYCRETFAAAGIDFTPLQMSTSFNRIAGTLRGLHWQEAPHGEAKLVRVTRGAMFDVAVDLRADSPTYRKWFGLELSAENRLSLFIPAGFAHGFITLEDETEIAYAIDAAYAPVAARGARFDDPAFAIAWPLAPSLVGERDLAWPGFEG</sequence>
<comment type="caution">
    <text evidence="8">The sequence shown here is derived from an EMBL/GenBank/DDBJ whole genome shotgun (WGS) entry which is preliminary data.</text>
</comment>